<dbReference type="AlphaFoldDB" id="A0A4Y9ES76"/>
<feature type="chain" id="PRO_5021287810" evidence="2">
    <location>
        <begin position="22"/>
        <end position="387"/>
    </location>
</feature>
<protein>
    <submittedName>
        <fullName evidence="3">Choice-of-anchor E domain-containing protein</fullName>
    </submittedName>
</protein>
<feature type="region of interest" description="Disordered" evidence="1">
    <location>
        <begin position="137"/>
        <end position="156"/>
    </location>
</feature>
<evidence type="ECO:0000256" key="2">
    <source>
        <dbReference type="SAM" id="SignalP"/>
    </source>
</evidence>
<dbReference type="OrthoDB" id="8775303at2"/>
<dbReference type="NCBIfam" id="NF033208">
    <property type="entry name" value="choice_anch_E"/>
    <property type="match status" value="1"/>
</dbReference>
<comment type="caution">
    <text evidence="3">The sequence shown here is derived from an EMBL/GenBank/DDBJ whole genome shotgun (WGS) entry which is preliminary data.</text>
</comment>
<feature type="signal peptide" evidence="2">
    <location>
        <begin position="1"/>
        <end position="21"/>
    </location>
</feature>
<sequence>MNTSFKIAAALIATVSINAMAMAATPLQITATTNATQSSTGMQTATAKDANGKKSTTTAPTNANSVNVAQYNTANGILTGASVLVNTAVSTTIRVTGDVEDSGNGRTVAAEAALAGTVAGGGVSFTSSTLTANKGCSGNNCKQSPSNQTATTSGSINSSATVPLANLASYAGTGNVTFTQSAAGSTKVTLGTKGKSGTADGLFTFGGVTPANNIYSITYDYLNFANPSFDGLTNVSSIDLDFGSLITGSGPITLNFSIFNIGNANSAGVSLNSIARSNNNADFTTTLANFSDLVGGASSSFAMTFLPTVLGASTDTFTLDLADYAPAGSIGAKTYQLKVNTIGNVLAPPPPPVTSVPEPQVWALLVAGFGLTGFGQRRRRARMSVAA</sequence>
<accession>A0A4Y9ES76</accession>
<gene>
    <name evidence="3" type="ORF">EUV02_03255</name>
</gene>
<organism evidence="3 4">
    <name type="scientific">Glacieibacterium arshaanense</name>
    <dbReference type="NCBI Taxonomy" id="2511025"/>
    <lineage>
        <taxon>Bacteria</taxon>
        <taxon>Pseudomonadati</taxon>
        <taxon>Pseudomonadota</taxon>
        <taxon>Alphaproteobacteria</taxon>
        <taxon>Sphingomonadales</taxon>
        <taxon>Sphingosinicellaceae</taxon>
        <taxon>Glacieibacterium</taxon>
    </lineage>
</organism>
<feature type="compositionally biased region" description="Polar residues" evidence="1">
    <location>
        <begin position="35"/>
        <end position="46"/>
    </location>
</feature>
<name>A0A4Y9ES76_9SPHN</name>
<evidence type="ECO:0000313" key="4">
    <source>
        <dbReference type="Proteomes" id="UP000297737"/>
    </source>
</evidence>
<reference evidence="3 4" key="1">
    <citation type="submission" date="2019-02" db="EMBL/GenBank/DDBJ databases">
        <title>Polymorphobacter sp. isolated from the lake at the Tibet of China.</title>
        <authorList>
            <person name="Li A."/>
        </authorList>
    </citation>
    <scope>NUCLEOTIDE SEQUENCE [LARGE SCALE GENOMIC DNA]</scope>
    <source>
        <strain evidence="3 4">DJ1R-1</strain>
    </source>
</reference>
<proteinExistence type="predicted"/>
<dbReference type="EMBL" id="SIHO01000001">
    <property type="protein sequence ID" value="TFU06049.1"/>
    <property type="molecule type" value="Genomic_DNA"/>
</dbReference>
<evidence type="ECO:0000256" key="1">
    <source>
        <dbReference type="SAM" id="MobiDB-lite"/>
    </source>
</evidence>
<dbReference type="Proteomes" id="UP000297737">
    <property type="component" value="Unassembled WGS sequence"/>
</dbReference>
<feature type="region of interest" description="Disordered" evidence="1">
    <location>
        <begin position="35"/>
        <end position="61"/>
    </location>
</feature>
<evidence type="ECO:0000313" key="3">
    <source>
        <dbReference type="EMBL" id="TFU06049.1"/>
    </source>
</evidence>
<keyword evidence="4" id="KW-1185">Reference proteome</keyword>
<keyword evidence="2" id="KW-0732">Signal</keyword>